<feature type="domain" description="Aminotransferase-like plant mobile" evidence="1">
    <location>
        <begin position="3"/>
        <end position="198"/>
    </location>
</feature>
<accession>A0A3S4N612</accession>
<dbReference type="PANTHER" id="PTHR46033:SF8">
    <property type="entry name" value="PROTEIN MAINTENANCE OF MERISTEMS-LIKE"/>
    <property type="match status" value="1"/>
</dbReference>
<dbReference type="Pfam" id="PF10536">
    <property type="entry name" value="PMD"/>
    <property type="match status" value="1"/>
</dbReference>
<dbReference type="InterPro" id="IPR044824">
    <property type="entry name" value="MAIN-like"/>
</dbReference>
<comment type="caution">
    <text evidence="2">The sequence shown here is derived from an EMBL/GenBank/DDBJ whole genome shotgun (WGS) entry which is preliminary data.</text>
</comment>
<dbReference type="PANTHER" id="PTHR46033">
    <property type="entry name" value="PROTEIN MAIN-LIKE 2"/>
    <property type="match status" value="1"/>
</dbReference>
<evidence type="ECO:0000313" key="3">
    <source>
        <dbReference type="Proteomes" id="UP000283530"/>
    </source>
</evidence>
<dbReference type="AlphaFoldDB" id="A0A3S4N612"/>
<protein>
    <submittedName>
        <fullName evidence="2">Serine/threonine-protein phosphatase 7 long form</fullName>
    </submittedName>
</protein>
<dbReference type="EMBL" id="QPKB01000001">
    <property type="protein sequence ID" value="RWR73212.1"/>
    <property type="molecule type" value="Genomic_DNA"/>
</dbReference>
<name>A0A3S4N612_9MAGN</name>
<proteinExistence type="predicted"/>
<gene>
    <name evidence="2" type="ORF">CKAN_00147000</name>
</gene>
<keyword evidence="3" id="KW-1185">Reference proteome</keyword>
<sequence>MTIDQALITALVERWRPETNTFHLPCGEATVTLEDVAYIYGLPIDGPAVTVKALYSTGDTAKLCKDLLQKVPVPKRDSIGTRIKFAWMKEICKGEKKKKNEDEKKCKARAYLFCLAGGQIVSNSTGTSALASLLSLFKEFKRYAWGPTCLANLYRMLSKAVMLSNSGSENEDEKGKKVKKKIEIDSSDTLTDPVQLLQMVPVPFQMPFNRVDKAKKSLADYSISMKEIIAIWETREKTVVRGESDASPTHDDSYMMWYASVTRLRIAPPVKENVDGEPLTPTHATQSR</sequence>
<dbReference type="InterPro" id="IPR019557">
    <property type="entry name" value="AminoTfrase-like_pln_mobile"/>
</dbReference>
<evidence type="ECO:0000313" key="2">
    <source>
        <dbReference type="EMBL" id="RWR73212.1"/>
    </source>
</evidence>
<reference evidence="2 3" key="1">
    <citation type="journal article" date="2019" name="Nat. Plants">
        <title>Stout camphor tree genome fills gaps in understanding of flowering plant genome evolution.</title>
        <authorList>
            <person name="Chaw S.M."/>
            <person name="Liu Y.C."/>
            <person name="Wu Y.W."/>
            <person name="Wang H.Y."/>
            <person name="Lin C.I."/>
            <person name="Wu C.S."/>
            <person name="Ke H.M."/>
            <person name="Chang L.Y."/>
            <person name="Hsu C.Y."/>
            <person name="Yang H.T."/>
            <person name="Sudianto E."/>
            <person name="Hsu M.H."/>
            <person name="Wu K.P."/>
            <person name="Wang L.N."/>
            <person name="Leebens-Mack J.H."/>
            <person name="Tsai I.J."/>
        </authorList>
    </citation>
    <scope>NUCLEOTIDE SEQUENCE [LARGE SCALE GENOMIC DNA]</scope>
    <source>
        <strain evidence="3">cv. Chaw 1501</strain>
        <tissue evidence="2">Young leaves</tissue>
    </source>
</reference>
<dbReference type="GO" id="GO:0010073">
    <property type="term" value="P:meristem maintenance"/>
    <property type="evidence" value="ECO:0007669"/>
    <property type="project" value="InterPro"/>
</dbReference>
<dbReference type="Proteomes" id="UP000283530">
    <property type="component" value="Unassembled WGS sequence"/>
</dbReference>
<organism evidence="2 3">
    <name type="scientific">Cinnamomum micranthum f. kanehirae</name>
    <dbReference type="NCBI Taxonomy" id="337451"/>
    <lineage>
        <taxon>Eukaryota</taxon>
        <taxon>Viridiplantae</taxon>
        <taxon>Streptophyta</taxon>
        <taxon>Embryophyta</taxon>
        <taxon>Tracheophyta</taxon>
        <taxon>Spermatophyta</taxon>
        <taxon>Magnoliopsida</taxon>
        <taxon>Magnoliidae</taxon>
        <taxon>Laurales</taxon>
        <taxon>Lauraceae</taxon>
        <taxon>Cinnamomum</taxon>
    </lineage>
</organism>
<dbReference type="STRING" id="337451.A0A3S4N612"/>
<evidence type="ECO:0000259" key="1">
    <source>
        <dbReference type="Pfam" id="PF10536"/>
    </source>
</evidence>